<name>A0A5B7K9R0_PORTR</name>
<proteinExistence type="predicted"/>
<organism evidence="1 2">
    <name type="scientific">Portunus trituberculatus</name>
    <name type="common">Swimming crab</name>
    <name type="synonym">Neptunus trituberculatus</name>
    <dbReference type="NCBI Taxonomy" id="210409"/>
    <lineage>
        <taxon>Eukaryota</taxon>
        <taxon>Metazoa</taxon>
        <taxon>Ecdysozoa</taxon>
        <taxon>Arthropoda</taxon>
        <taxon>Crustacea</taxon>
        <taxon>Multicrustacea</taxon>
        <taxon>Malacostraca</taxon>
        <taxon>Eumalacostraca</taxon>
        <taxon>Eucarida</taxon>
        <taxon>Decapoda</taxon>
        <taxon>Pleocyemata</taxon>
        <taxon>Brachyura</taxon>
        <taxon>Eubrachyura</taxon>
        <taxon>Portunoidea</taxon>
        <taxon>Portunidae</taxon>
        <taxon>Portuninae</taxon>
        <taxon>Portunus</taxon>
    </lineage>
</organism>
<evidence type="ECO:0000313" key="1">
    <source>
        <dbReference type="EMBL" id="MPD03566.1"/>
    </source>
</evidence>
<accession>A0A5B7K9R0</accession>
<reference evidence="1 2" key="1">
    <citation type="submission" date="2019-05" db="EMBL/GenBank/DDBJ databases">
        <title>Another draft genome of Portunus trituberculatus and its Hox gene families provides insights of decapod evolution.</title>
        <authorList>
            <person name="Jeong J.-H."/>
            <person name="Song I."/>
            <person name="Kim S."/>
            <person name="Choi T."/>
            <person name="Kim D."/>
            <person name="Ryu S."/>
            <person name="Kim W."/>
        </authorList>
    </citation>
    <scope>NUCLEOTIDE SEQUENCE [LARGE SCALE GENOMIC DNA]</scope>
    <source>
        <tissue evidence="1">Muscle</tissue>
    </source>
</reference>
<evidence type="ECO:0000313" key="2">
    <source>
        <dbReference type="Proteomes" id="UP000324222"/>
    </source>
</evidence>
<dbReference type="Proteomes" id="UP000324222">
    <property type="component" value="Unassembled WGS sequence"/>
</dbReference>
<keyword evidence="2" id="KW-1185">Reference proteome</keyword>
<protein>
    <submittedName>
        <fullName evidence="1">Uncharacterized protein</fullName>
    </submittedName>
</protein>
<gene>
    <name evidence="1" type="ORF">E2C01_099207</name>
</gene>
<comment type="caution">
    <text evidence="1">The sequence shown here is derived from an EMBL/GenBank/DDBJ whole genome shotgun (WGS) entry which is preliminary data.</text>
</comment>
<sequence length="78" mass="8728">MRYDAVFRHLTAASSPHYHAKGSLCVNLPPYIDFHLQAFHITLSYLACHSVHDKTHSVYGRHVVMTNGVLEAPVVSIV</sequence>
<dbReference type="AlphaFoldDB" id="A0A5B7K9R0"/>
<dbReference type="EMBL" id="VSRR010136694">
    <property type="protein sequence ID" value="MPD03566.1"/>
    <property type="molecule type" value="Genomic_DNA"/>
</dbReference>